<evidence type="ECO:0000313" key="3">
    <source>
        <dbReference type="Proteomes" id="UP001156691"/>
    </source>
</evidence>
<name>A0ABQ5W960_9HYPH</name>
<sequence>MSSLDEDAYTDIRMAATDDLPAMIRVQMQSVNAGYPDPIRAPLIANPEIVIEETSGRLSEGNVFVAARRGERLAGFAVASVELNLSQADLVAMFVEPDSWRKGIGTELTDFIARKLSALGVDRLYVVANPAAGFVPDGLAQMANYGLAADGPQSAPYWTLFSTLLGLCPRASSFRRRWLLRMPWSRFVPLTISGRRWAPGLVSVATVWNGRGVPFGPAVFDGELCPSSMGGNPGAMGKL</sequence>
<comment type="caution">
    <text evidence="2">The sequence shown here is derived from an EMBL/GenBank/DDBJ whole genome shotgun (WGS) entry which is preliminary data.</text>
</comment>
<dbReference type="RefSeq" id="WP_284341971.1">
    <property type="nucleotide sequence ID" value="NZ_BSNS01000020.1"/>
</dbReference>
<accession>A0ABQ5W960</accession>
<protein>
    <recommendedName>
        <fullName evidence="1">N-acetyltransferase domain-containing protein</fullName>
    </recommendedName>
</protein>
<organism evidence="2 3">
    <name type="scientific">Devosia nitrariae</name>
    <dbReference type="NCBI Taxonomy" id="2071872"/>
    <lineage>
        <taxon>Bacteria</taxon>
        <taxon>Pseudomonadati</taxon>
        <taxon>Pseudomonadota</taxon>
        <taxon>Alphaproteobacteria</taxon>
        <taxon>Hyphomicrobiales</taxon>
        <taxon>Devosiaceae</taxon>
        <taxon>Devosia</taxon>
    </lineage>
</organism>
<gene>
    <name evidence="2" type="ORF">GCM10010862_38370</name>
</gene>
<evidence type="ECO:0000259" key="1">
    <source>
        <dbReference type="PROSITE" id="PS51186"/>
    </source>
</evidence>
<keyword evidence="3" id="KW-1185">Reference proteome</keyword>
<dbReference type="Pfam" id="PF00583">
    <property type="entry name" value="Acetyltransf_1"/>
    <property type="match status" value="1"/>
</dbReference>
<dbReference type="PROSITE" id="PS51186">
    <property type="entry name" value="GNAT"/>
    <property type="match status" value="1"/>
</dbReference>
<dbReference type="SUPFAM" id="SSF55729">
    <property type="entry name" value="Acyl-CoA N-acyltransferases (Nat)"/>
    <property type="match status" value="1"/>
</dbReference>
<dbReference type="Proteomes" id="UP001156691">
    <property type="component" value="Unassembled WGS sequence"/>
</dbReference>
<evidence type="ECO:0000313" key="2">
    <source>
        <dbReference type="EMBL" id="GLQ56578.1"/>
    </source>
</evidence>
<dbReference type="InterPro" id="IPR000182">
    <property type="entry name" value="GNAT_dom"/>
</dbReference>
<proteinExistence type="predicted"/>
<feature type="domain" description="N-acetyltransferase" evidence="1">
    <location>
        <begin position="10"/>
        <end position="156"/>
    </location>
</feature>
<dbReference type="EMBL" id="BSNS01000020">
    <property type="protein sequence ID" value="GLQ56578.1"/>
    <property type="molecule type" value="Genomic_DNA"/>
</dbReference>
<reference evidence="3" key="1">
    <citation type="journal article" date="2019" name="Int. J. Syst. Evol. Microbiol.">
        <title>The Global Catalogue of Microorganisms (GCM) 10K type strain sequencing project: providing services to taxonomists for standard genome sequencing and annotation.</title>
        <authorList>
            <consortium name="The Broad Institute Genomics Platform"/>
            <consortium name="The Broad Institute Genome Sequencing Center for Infectious Disease"/>
            <person name="Wu L."/>
            <person name="Ma J."/>
        </authorList>
    </citation>
    <scope>NUCLEOTIDE SEQUENCE [LARGE SCALE GENOMIC DNA]</scope>
    <source>
        <strain evidence="3">NBRC 112416</strain>
    </source>
</reference>
<dbReference type="CDD" id="cd04301">
    <property type="entry name" value="NAT_SF"/>
    <property type="match status" value="1"/>
</dbReference>
<dbReference type="Gene3D" id="3.40.630.30">
    <property type="match status" value="1"/>
</dbReference>
<dbReference type="InterPro" id="IPR016181">
    <property type="entry name" value="Acyl_CoA_acyltransferase"/>
</dbReference>